<name>A0A840VEE0_9BACT</name>
<gene>
    <name evidence="5" type="ORF">HNR46_002473</name>
</gene>
<protein>
    <submittedName>
        <fullName evidence="5">Ca2+-binding EF-hand superfamily protein</fullName>
    </submittedName>
</protein>
<feature type="region of interest" description="Disordered" evidence="3">
    <location>
        <begin position="204"/>
        <end position="272"/>
    </location>
</feature>
<sequence>MMKPQPILGWILLSTAPLVAQGPPGEAEAPGGGNRPPMAPLGEFIRKADINGDGKVSREEFDQLDRIASLPEDKREKLFGRLDRNGDGVIEGEELNLPPHGFRGRGPMPDLKELDENQDGAISYEEFSKGRFIARLPEEKRKKFFERLDRDQDGLLTPKDHDPEEGLRWLFGKIDENHDGVLDFEEFSKLPWLARMGEDAREDEFEKLDTNGDLKIDLEELKKGGQGRMKRGGKGRPMGPPAGPHGGPDAPTPPMDEGGGEEMPPPPAEEME</sequence>
<reference evidence="5 6" key="1">
    <citation type="submission" date="2020-08" db="EMBL/GenBank/DDBJ databases">
        <title>Genomic Encyclopedia of Type Strains, Phase IV (KMG-IV): sequencing the most valuable type-strain genomes for metagenomic binning, comparative biology and taxonomic classification.</title>
        <authorList>
            <person name="Goeker M."/>
        </authorList>
    </citation>
    <scope>NUCLEOTIDE SEQUENCE [LARGE SCALE GENOMIC DNA]</scope>
    <source>
        <strain evidence="5 6">YC6886</strain>
    </source>
</reference>
<dbReference type="PROSITE" id="PS50222">
    <property type="entry name" value="EF_HAND_2"/>
    <property type="match status" value="3"/>
</dbReference>
<dbReference type="RefSeq" id="WP_246418062.1">
    <property type="nucleotide sequence ID" value="NZ_JACHFD010000011.1"/>
</dbReference>
<keyword evidence="1" id="KW-0479">Metal-binding</keyword>
<dbReference type="InterPro" id="IPR002048">
    <property type="entry name" value="EF_hand_dom"/>
</dbReference>
<proteinExistence type="predicted"/>
<evidence type="ECO:0000259" key="4">
    <source>
        <dbReference type="PROSITE" id="PS50222"/>
    </source>
</evidence>
<feature type="compositionally biased region" description="Pro residues" evidence="3">
    <location>
        <begin position="263"/>
        <end position="272"/>
    </location>
</feature>
<feature type="domain" description="EF-hand" evidence="4">
    <location>
        <begin position="36"/>
        <end position="71"/>
    </location>
</feature>
<dbReference type="PROSITE" id="PS00018">
    <property type="entry name" value="EF_HAND_1"/>
    <property type="match status" value="4"/>
</dbReference>
<dbReference type="AlphaFoldDB" id="A0A840VEE0"/>
<keyword evidence="2" id="KW-0677">Repeat</keyword>
<dbReference type="Gene3D" id="1.10.238.10">
    <property type="entry name" value="EF-hand"/>
    <property type="match status" value="3"/>
</dbReference>
<accession>A0A840VEE0</accession>
<evidence type="ECO:0000256" key="3">
    <source>
        <dbReference type="SAM" id="MobiDB-lite"/>
    </source>
</evidence>
<feature type="region of interest" description="Disordered" evidence="3">
    <location>
        <begin position="20"/>
        <end position="41"/>
    </location>
</feature>
<dbReference type="GO" id="GO:0005509">
    <property type="term" value="F:calcium ion binding"/>
    <property type="evidence" value="ECO:0007669"/>
    <property type="project" value="InterPro"/>
</dbReference>
<dbReference type="SUPFAM" id="SSF47473">
    <property type="entry name" value="EF-hand"/>
    <property type="match status" value="1"/>
</dbReference>
<dbReference type="Pfam" id="PF13202">
    <property type="entry name" value="EF-hand_5"/>
    <property type="match status" value="3"/>
</dbReference>
<dbReference type="InterPro" id="IPR018247">
    <property type="entry name" value="EF_Hand_1_Ca_BS"/>
</dbReference>
<dbReference type="PANTHER" id="PTHR10827:SF98">
    <property type="entry name" value="45 KDA CALCIUM-BINDING PROTEIN"/>
    <property type="match status" value="1"/>
</dbReference>
<organism evidence="5 6">
    <name type="scientific">Haloferula luteola</name>
    <dbReference type="NCBI Taxonomy" id="595692"/>
    <lineage>
        <taxon>Bacteria</taxon>
        <taxon>Pseudomonadati</taxon>
        <taxon>Verrucomicrobiota</taxon>
        <taxon>Verrucomicrobiia</taxon>
        <taxon>Verrucomicrobiales</taxon>
        <taxon>Verrucomicrobiaceae</taxon>
        <taxon>Haloferula</taxon>
    </lineage>
</organism>
<dbReference type="PANTHER" id="PTHR10827">
    <property type="entry name" value="RETICULOCALBIN"/>
    <property type="match status" value="1"/>
</dbReference>
<dbReference type="SMART" id="SM00054">
    <property type="entry name" value="EFh"/>
    <property type="match status" value="4"/>
</dbReference>
<dbReference type="Proteomes" id="UP000557717">
    <property type="component" value="Unassembled WGS sequence"/>
</dbReference>
<dbReference type="Pfam" id="PF13499">
    <property type="entry name" value="EF-hand_7"/>
    <property type="match status" value="1"/>
</dbReference>
<evidence type="ECO:0000313" key="5">
    <source>
        <dbReference type="EMBL" id="MBB5352230.1"/>
    </source>
</evidence>
<dbReference type="InterPro" id="IPR011992">
    <property type="entry name" value="EF-hand-dom_pair"/>
</dbReference>
<evidence type="ECO:0000256" key="2">
    <source>
        <dbReference type="ARBA" id="ARBA00022737"/>
    </source>
</evidence>
<evidence type="ECO:0000313" key="6">
    <source>
        <dbReference type="Proteomes" id="UP000557717"/>
    </source>
</evidence>
<feature type="domain" description="EF-hand" evidence="4">
    <location>
        <begin position="205"/>
        <end position="231"/>
    </location>
</feature>
<keyword evidence="6" id="KW-1185">Reference proteome</keyword>
<evidence type="ECO:0000256" key="1">
    <source>
        <dbReference type="ARBA" id="ARBA00022723"/>
    </source>
</evidence>
<dbReference type="EMBL" id="JACHFD010000011">
    <property type="protein sequence ID" value="MBB5352230.1"/>
    <property type="molecule type" value="Genomic_DNA"/>
</dbReference>
<comment type="caution">
    <text evidence="5">The sequence shown here is derived from an EMBL/GenBank/DDBJ whole genome shotgun (WGS) entry which is preliminary data.</text>
</comment>
<feature type="compositionally biased region" description="Basic and acidic residues" evidence="3">
    <location>
        <begin position="207"/>
        <end position="223"/>
    </location>
</feature>
<feature type="domain" description="EF-hand" evidence="4">
    <location>
        <begin position="162"/>
        <end position="199"/>
    </location>
</feature>